<evidence type="ECO:0000256" key="1">
    <source>
        <dbReference type="ARBA" id="ARBA00008761"/>
    </source>
</evidence>
<organism evidence="7 8">
    <name type="scientific">Methanocella conradii (strain DSM 24694 / JCM 17849 / CGMCC 1.5162 / HZ254)</name>
    <dbReference type="NCBI Taxonomy" id="1041930"/>
    <lineage>
        <taxon>Archaea</taxon>
        <taxon>Methanobacteriati</taxon>
        <taxon>Methanobacteriota</taxon>
        <taxon>Stenosarchaea group</taxon>
        <taxon>Methanomicrobia</taxon>
        <taxon>Methanocellales</taxon>
        <taxon>Methanocellaceae</taxon>
        <taxon>Methanocella</taxon>
    </lineage>
</organism>
<keyword evidence="8" id="KW-1185">Reference proteome</keyword>
<dbReference type="STRING" id="1041930.Mtc_0136"/>
<dbReference type="InterPro" id="IPR001959">
    <property type="entry name" value="Transposase"/>
</dbReference>
<dbReference type="NCBIfam" id="NF040570">
    <property type="entry name" value="guided_TnpB"/>
    <property type="match status" value="1"/>
</dbReference>
<evidence type="ECO:0000313" key="8">
    <source>
        <dbReference type="Proteomes" id="UP000005233"/>
    </source>
</evidence>
<dbReference type="HOGENOM" id="CLU_032903_16_0_2"/>
<dbReference type="Pfam" id="PF01385">
    <property type="entry name" value="OrfB_IS605"/>
    <property type="match status" value="1"/>
</dbReference>
<dbReference type="GO" id="GO:0003677">
    <property type="term" value="F:DNA binding"/>
    <property type="evidence" value="ECO:0007669"/>
    <property type="project" value="UniProtKB-KW"/>
</dbReference>
<dbReference type="InterPro" id="IPR010095">
    <property type="entry name" value="Cas12f1-like_TNB"/>
</dbReference>
<evidence type="ECO:0000256" key="4">
    <source>
        <dbReference type="ARBA" id="ARBA00023172"/>
    </source>
</evidence>
<dbReference type="KEGG" id="mez:Mtc_0136"/>
<name>H8I6L6_METCZ</name>
<dbReference type="Proteomes" id="UP000005233">
    <property type="component" value="Chromosome"/>
</dbReference>
<dbReference type="NCBIfam" id="TIGR01766">
    <property type="entry name" value="IS200/IS605 family accessory protein TnpB-like domain"/>
    <property type="match status" value="1"/>
</dbReference>
<evidence type="ECO:0000313" key="7">
    <source>
        <dbReference type="EMBL" id="AFC98908.1"/>
    </source>
</evidence>
<dbReference type="RefSeq" id="WP_014404747.1">
    <property type="nucleotide sequence ID" value="NC_017034.1"/>
</dbReference>
<dbReference type="AlphaFoldDB" id="H8I6L6"/>
<sequence>MLRVQKNRVRGLTKKEFSILRSLCHYSKNLYNVTLYTVRQYYFLNGTFLKYESAYHYVKDNENYNMLLTASGQQTMKVVDRTMKSFFGILRQRKEGNYNRPASLPHYLDKDGLFVVLFPETGFRIRNGKVYIGLSKKFREENHVDQRDIVLDVPKNIRGKHVKEVRLIPKYGGLYYDLEYVYNDRQENIALDKSKYLSIDLGLDNFATLVDSTGSAVIIDGKGLKSINQWYNKENARLQSIKDKQKIKGITKRQSRLLYRRNNKIKEGLNQAVNIVVKRCLDNGIGNVVVGELRDIKQKINHGHVNNQKFVQIPYGTFKLKLKSKCEQYGIEYHEVDEAYTSRTDALAFDEIKLQPYGESRRIERGLYRSITGNVINADVNGALNILRKVSGDSPVRGIVGRGLVNRPRRVRLYSRPPPNQIANATAAASPVL</sequence>
<evidence type="ECO:0000256" key="3">
    <source>
        <dbReference type="ARBA" id="ARBA00023125"/>
    </source>
</evidence>
<dbReference type="EMBL" id="CP003243">
    <property type="protein sequence ID" value="AFC98908.1"/>
    <property type="molecule type" value="Genomic_DNA"/>
</dbReference>
<keyword evidence="3" id="KW-0238">DNA-binding</keyword>
<proteinExistence type="inferred from homology"/>
<dbReference type="GeneID" id="11970895"/>
<keyword evidence="2" id="KW-0815">Transposition</keyword>
<protein>
    <submittedName>
        <fullName evidence="7">Transposase, IS605 OrfB family, central region</fullName>
    </submittedName>
</protein>
<accession>H8I6L6</accession>
<comment type="similarity">
    <text evidence="1">In the C-terminal section; belongs to the transposase 35 family.</text>
</comment>
<dbReference type="GO" id="GO:0032196">
    <property type="term" value="P:transposition"/>
    <property type="evidence" value="ECO:0007669"/>
    <property type="project" value="UniProtKB-KW"/>
</dbReference>
<evidence type="ECO:0000259" key="6">
    <source>
        <dbReference type="Pfam" id="PF07282"/>
    </source>
</evidence>
<feature type="domain" description="Probable transposase IS891/IS1136/IS1341" evidence="5">
    <location>
        <begin position="193"/>
        <end position="296"/>
    </location>
</feature>
<dbReference type="OrthoDB" id="142001at2157"/>
<dbReference type="eggNOG" id="arCOG00683">
    <property type="taxonomic scope" value="Archaea"/>
</dbReference>
<dbReference type="GO" id="GO:0006310">
    <property type="term" value="P:DNA recombination"/>
    <property type="evidence" value="ECO:0007669"/>
    <property type="project" value="UniProtKB-KW"/>
</dbReference>
<keyword evidence="4" id="KW-0233">DNA recombination</keyword>
<gene>
    <name evidence="7" type="primary">tnp-2</name>
    <name evidence="7" type="ordered locus">Mtc_0136</name>
</gene>
<feature type="domain" description="Cas12f1-like TNB" evidence="6">
    <location>
        <begin position="315"/>
        <end position="386"/>
    </location>
</feature>
<evidence type="ECO:0000256" key="2">
    <source>
        <dbReference type="ARBA" id="ARBA00022578"/>
    </source>
</evidence>
<evidence type="ECO:0000259" key="5">
    <source>
        <dbReference type="Pfam" id="PF01385"/>
    </source>
</evidence>
<dbReference type="Pfam" id="PF07282">
    <property type="entry name" value="Cas12f1-like_TNB"/>
    <property type="match status" value="1"/>
</dbReference>
<reference evidence="7 8" key="1">
    <citation type="journal article" date="2012" name="J. Bacteriol.">
        <title>Complete genome sequence of a thermophilic methanogen, Methanocella conradii HZ254, isolated from Chinese rice field soil.</title>
        <authorList>
            <person name="Lu Z."/>
            <person name="Lu Y."/>
        </authorList>
    </citation>
    <scope>NUCLEOTIDE SEQUENCE [LARGE SCALE GENOMIC DNA]</scope>
    <source>
        <strain evidence="8">DSM 24694 / JCM 17849 / CGMCC 1.5162 / HZ254</strain>
    </source>
</reference>